<organism evidence="1 2">
    <name type="scientific">Eumeta variegata</name>
    <name type="common">Bagworm moth</name>
    <name type="synonym">Eumeta japonica</name>
    <dbReference type="NCBI Taxonomy" id="151549"/>
    <lineage>
        <taxon>Eukaryota</taxon>
        <taxon>Metazoa</taxon>
        <taxon>Ecdysozoa</taxon>
        <taxon>Arthropoda</taxon>
        <taxon>Hexapoda</taxon>
        <taxon>Insecta</taxon>
        <taxon>Pterygota</taxon>
        <taxon>Neoptera</taxon>
        <taxon>Endopterygota</taxon>
        <taxon>Lepidoptera</taxon>
        <taxon>Glossata</taxon>
        <taxon>Ditrysia</taxon>
        <taxon>Tineoidea</taxon>
        <taxon>Psychidae</taxon>
        <taxon>Oiketicinae</taxon>
        <taxon>Eumeta</taxon>
    </lineage>
</organism>
<name>A0A4C1Z087_EUMVA</name>
<sequence>MHTFSSESQGKKRKELHLSLQKQLKGKQYSVVGCVDAELGAWGKGDEFHDSRLSAIFKHRHELNTTNPTQHLDMKKLCAVDPILFD</sequence>
<gene>
    <name evidence="1" type="ORF">EVAR_56790_1</name>
</gene>
<keyword evidence="2" id="KW-1185">Reference proteome</keyword>
<accession>A0A4C1Z087</accession>
<proteinExistence type="predicted"/>
<dbReference type="Proteomes" id="UP000299102">
    <property type="component" value="Unassembled WGS sequence"/>
</dbReference>
<comment type="caution">
    <text evidence="1">The sequence shown here is derived from an EMBL/GenBank/DDBJ whole genome shotgun (WGS) entry which is preliminary data.</text>
</comment>
<evidence type="ECO:0000313" key="2">
    <source>
        <dbReference type="Proteomes" id="UP000299102"/>
    </source>
</evidence>
<dbReference type="EMBL" id="BGZK01001470">
    <property type="protein sequence ID" value="GBP80612.1"/>
    <property type="molecule type" value="Genomic_DNA"/>
</dbReference>
<dbReference type="AlphaFoldDB" id="A0A4C1Z087"/>
<reference evidence="1 2" key="1">
    <citation type="journal article" date="2019" name="Commun. Biol.">
        <title>The bagworm genome reveals a unique fibroin gene that provides high tensile strength.</title>
        <authorList>
            <person name="Kono N."/>
            <person name="Nakamura H."/>
            <person name="Ohtoshi R."/>
            <person name="Tomita M."/>
            <person name="Numata K."/>
            <person name="Arakawa K."/>
        </authorList>
    </citation>
    <scope>NUCLEOTIDE SEQUENCE [LARGE SCALE GENOMIC DNA]</scope>
</reference>
<evidence type="ECO:0000313" key="1">
    <source>
        <dbReference type="EMBL" id="GBP80612.1"/>
    </source>
</evidence>
<protein>
    <submittedName>
        <fullName evidence="1">Uncharacterized protein</fullName>
    </submittedName>
</protein>